<protein>
    <recommendedName>
        <fullName evidence="10">Repeat protein (TIGR02543 family)</fullName>
    </recommendedName>
</protein>
<accession>A0ABU0E468</accession>
<evidence type="ECO:0000256" key="7">
    <source>
        <dbReference type="SAM" id="Phobius"/>
    </source>
</evidence>
<evidence type="ECO:0000256" key="4">
    <source>
        <dbReference type="ARBA" id="ARBA00022729"/>
    </source>
</evidence>
<evidence type="ECO:0000256" key="1">
    <source>
        <dbReference type="ARBA" id="ARBA00004191"/>
    </source>
</evidence>
<gene>
    <name evidence="8" type="ORF">J2S15_002444</name>
</gene>
<keyword evidence="5" id="KW-0572">Peptidoglycan-anchor</keyword>
<dbReference type="InterPro" id="IPR011252">
    <property type="entry name" value="Fibrogen-bd_dom1"/>
</dbReference>
<evidence type="ECO:0008006" key="10">
    <source>
        <dbReference type="Google" id="ProtNLM"/>
    </source>
</evidence>
<dbReference type="InterPro" id="IPR008966">
    <property type="entry name" value="Adhesion_dom_sf"/>
</dbReference>
<evidence type="ECO:0000313" key="8">
    <source>
        <dbReference type="EMBL" id="MDQ0361694.1"/>
    </source>
</evidence>
<keyword evidence="2" id="KW-0134">Cell wall</keyword>
<evidence type="ECO:0000256" key="2">
    <source>
        <dbReference type="ARBA" id="ARBA00022512"/>
    </source>
</evidence>
<feature type="compositionally biased region" description="Polar residues" evidence="6">
    <location>
        <begin position="1759"/>
        <end position="1779"/>
    </location>
</feature>
<keyword evidence="7" id="KW-1133">Transmembrane helix</keyword>
<sequence>MQRLKLDKVFKVFIAAVVTITSLNIFNVILTANEEFNINETVTYSEDNKEAIISLDTASIDEKYVIEEIKDPTGEVMDLMDVNYKTDKNGDYNFIITYYDEEDIKTEYTKIVAVTEIEEDTLETEAVDNEATATETETIDRSSLLRASYTSQVTVNKWDILDANGDPLSTTNTAKSYSYYQYAVEWELTPSGGAVLHENDTFTISLPKNQTAGNWISGTSSWENFTDSSNVILGQWRITGGNVEVQLGENAEGKQSISGQFSTGSRALQNANSAGGVQNVVSGGVTKQIMFEQQTLSAINTNDLKSANSASNSRVQWTIALNNIGVTELTTPNWGSNFTLQNNTYVEDVLTGEYAGGFVVYAYFQNPVDLVTGNASGTGSGIPATSKFTQVYQSESEDYTTFKNRLNVFEYGVYEDAGGIQTLVINFGNIGNNGMKYSDLDANYANTFANNGISRGFYTESDRADLVDYYTQAYGDGNVIGGQVAKYRIDFSEDYPKVISDSARTNTAAITKNGSTVNRTATGTLQGISGSAGTVDANKARVFLSDVDTSSILEGVEMKLQIDSGGNWIDYAGWSGATISSDGYVDTSALGYGTYRFVQQAAYSSDYDLVNSAGYDAVLGKVVSSAFTIASGDTQGHVLYMTNVKKKYTVKYEPGDEGTFSTITHNNVVINTTTPAYNGTVGTDGKPSGTAGYEFAGWSPTLDSTVTQNRTYVAQWVPLTSTAYKVEHYQEQADGTYAVKDTDNLTGSTGATVSATAKTYEGYYFDSSVSGTLQSGAILGDGTLTLKLYYKARTNVVYKTEHYLQQSNGLYALHETDNLTGTAGHTVNATSKTYSGYAYDNTISGTKVSGVVVGDGSLVLKLYYKANTDTTYKVEHYQQQQNGTYTLKDTDNLSGTTGASVSATAKSYAGYTINLFHADTLFSGNIKGDGTLILKVYYSANTNTTYKVEHYQEQANNSYVLKDTDNLSGTTGATVSAVSKVYDGFTFDNTIAGTLESSTVLGDGSLTLKLYYKANTTTAYKVEHYIQQADGSYSLKDTDNLTGKTGATVNGTAKTYVGYTFDNTISGTVESGSIAGDGTLILKLHYKANTTTVYKIEHYQQQPNGSYTLKDTDNLTGTTGALATASVKTYAGYTANLFHTDTVLAGSIKGDGTLVLRLFYSANTNTTYKVEHYQEQPDGTYVLKDTDNLTGTTGTTVSGTAKTYAGFTYDSTVSGSLDSAAVLGDGTLILKFYYKANTNVDYTVEHYLEQPNGTYILKDTEALAGTTGATVSGTARTYAGYTFDNTVVSTVESGNILGDGTLVLKLYYTANTDTAYKTEHYLEQPDGTYLLEDTDNLSGTTGATVIAIAKTYAGYTFDNTVVSTVESGTILGDGSLTLKLYYTANLDTAYKVEHYLEQEDGTYAVEDTINMNGMTGDSVSATVNIYDGYTFDNTVLGTLEDGTILGDGSLTLKLYYTANTDTSYKVEHYLEQPNGTYVLEDTITETGTTGHTVYADDNTYAGYTLDTTVAETIESGVIAGDGSLVLKLYYTANTDTVYKVEHYLEQLDGTYVLTDTESFTGMTGDTVTVYPKTYTGYESASFLSRVGTLFISDVIKGDGSLVFEIKYTLTRHSVTYQPGDHGTFEEEVITNVAYGSDTPKLSVDVLGDAGYEFTGWSPKVDETVSKDSVYEATWTAKKDTKYTVEYYQQQKDGTYKLVESEAMSGVTDTNVLAEIKEYKGFKFAPTAKDTTLGGVIKGDGSLVLRLYYDIERTFEYKPSTATPGQNSGTNNSSLASNGVDTSDQTNVNLMIMMLLASLGSIIGLKKRKMN</sequence>
<feature type="transmembrane region" description="Helical" evidence="7">
    <location>
        <begin position="12"/>
        <end position="30"/>
    </location>
</feature>
<keyword evidence="9" id="KW-1185">Reference proteome</keyword>
<organism evidence="8 9">
    <name type="scientific">Breznakia pachnodae</name>
    <dbReference type="NCBI Taxonomy" id="265178"/>
    <lineage>
        <taxon>Bacteria</taxon>
        <taxon>Bacillati</taxon>
        <taxon>Bacillota</taxon>
        <taxon>Erysipelotrichia</taxon>
        <taxon>Erysipelotrichales</taxon>
        <taxon>Erysipelotrichaceae</taxon>
        <taxon>Breznakia</taxon>
    </lineage>
</organism>
<dbReference type="Gene3D" id="2.60.40.1280">
    <property type="match status" value="1"/>
</dbReference>
<comment type="caution">
    <text evidence="8">The sequence shown here is derived from an EMBL/GenBank/DDBJ whole genome shotgun (WGS) entry which is preliminary data.</text>
</comment>
<evidence type="ECO:0000256" key="6">
    <source>
        <dbReference type="SAM" id="MobiDB-lite"/>
    </source>
</evidence>
<dbReference type="EMBL" id="JAUSUR010000004">
    <property type="protein sequence ID" value="MDQ0361694.1"/>
    <property type="molecule type" value="Genomic_DNA"/>
</dbReference>
<name>A0ABU0E468_9FIRM</name>
<proteinExistence type="predicted"/>
<dbReference type="Proteomes" id="UP001230220">
    <property type="component" value="Unassembled WGS sequence"/>
</dbReference>
<reference evidence="8 9" key="1">
    <citation type="submission" date="2023-07" db="EMBL/GenBank/DDBJ databases">
        <title>Genomic Encyclopedia of Type Strains, Phase IV (KMG-IV): sequencing the most valuable type-strain genomes for metagenomic binning, comparative biology and taxonomic classification.</title>
        <authorList>
            <person name="Goeker M."/>
        </authorList>
    </citation>
    <scope>NUCLEOTIDE SEQUENCE [LARGE SCALE GENOMIC DNA]</scope>
    <source>
        <strain evidence="8 9">DSM 16784</strain>
    </source>
</reference>
<evidence type="ECO:0000256" key="5">
    <source>
        <dbReference type="ARBA" id="ARBA00023088"/>
    </source>
</evidence>
<comment type="subcellular location">
    <subcellularLocation>
        <location evidence="1">Secreted</location>
        <location evidence="1">Cell wall</location>
    </subcellularLocation>
</comment>
<dbReference type="RefSeq" id="WP_307408639.1">
    <property type="nucleotide sequence ID" value="NZ_JAUSUR010000004.1"/>
</dbReference>
<keyword evidence="3" id="KW-0964">Secreted</keyword>
<evidence type="ECO:0000313" key="9">
    <source>
        <dbReference type="Proteomes" id="UP001230220"/>
    </source>
</evidence>
<keyword evidence="4" id="KW-0732">Signal</keyword>
<feature type="region of interest" description="Disordered" evidence="6">
    <location>
        <begin position="1758"/>
        <end position="1779"/>
    </location>
</feature>
<evidence type="ECO:0000256" key="3">
    <source>
        <dbReference type="ARBA" id="ARBA00022525"/>
    </source>
</evidence>
<dbReference type="SUPFAM" id="SSF49401">
    <property type="entry name" value="Bacterial adhesins"/>
    <property type="match status" value="1"/>
</dbReference>
<keyword evidence="7" id="KW-0812">Transmembrane</keyword>
<keyword evidence="7" id="KW-0472">Membrane</keyword>